<dbReference type="InterPro" id="IPR036236">
    <property type="entry name" value="Znf_C2H2_sf"/>
</dbReference>
<gene>
    <name evidence="9" type="ORF">BD310DRAFT_942736</name>
</gene>
<dbReference type="Gene3D" id="3.30.160.60">
    <property type="entry name" value="Classic Zinc Finger"/>
    <property type="match status" value="2"/>
</dbReference>
<dbReference type="GO" id="GO:0008270">
    <property type="term" value="F:zinc ion binding"/>
    <property type="evidence" value="ECO:0007669"/>
    <property type="project" value="UniProtKB-KW"/>
</dbReference>
<dbReference type="AlphaFoldDB" id="A0A4Q9P963"/>
<keyword evidence="4" id="KW-0862">Zinc</keyword>
<sequence length="324" mass="35717">MPKTDTESRPTLPSIQDLLSDLEFDKLRLQSVDKRSRVTSMVNLTSSHPQVHDAELHSRNAPSPRQHRQSRSGSPHSPKIQRAVTARGAPYTNIHPISSPPHADIAGKAFEDHLPGIRNARLIKAYPPHALSSGRSPSASQILAGLDLPTYVLSPDQCPPDDDRRHGCGICHRRFNRPSSLMIHMNSHTGAQPFECPFPGCTRRFSVNSNMRRHYRNHRDGAAVPPQVQSYVPSYYRTPVPSCSYYGGASCSSSSPPSSPAHTDDDHFDAEIEKPEDNRSLGRIRSRSDALPAAHDRPASRPRSCTFTGCNCSEAPGALRPTFQ</sequence>
<evidence type="ECO:0000256" key="5">
    <source>
        <dbReference type="ARBA" id="ARBA00023015"/>
    </source>
</evidence>
<reference evidence="9 10" key="1">
    <citation type="submission" date="2019-01" db="EMBL/GenBank/DDBJ databases">
        <title>Draft genome sequences of three monokaryotic isolates of the white-rot basidiomycete fungus Dichomitus squalens.</title>
        <authorList>
            <consortium name="DOE Joint Genome Institute"/>
            <person name="Lopez S.C."/>
            <person name="Andreopoulos B."/>
            <person name="Pangilinan J."/>
            <person name="Lipzen A."/>
            <person name="Riley R."/>
            <person name="Ahrendt S."/>
            <person name="Ng V."/>
            <person name="Barry K."/>
            <person name="Daum C."/>
            <person name="Grigoriev I.V."/>
            <person name="Hilden K.S."/>
            <person name="Makela M.R."/>
            <person name="de Vries R.P."/>
        </authorList>
    </citation>
    <scope>NUCLEOTIDE SEQUENCE [LARGE SCALE GENOMIC DNA]</scope>
    <source>
        <strain evidence="9 10">CBS 464.89</strain>
    </source>
</reference>
<feature type="region of interest" description="Disordered" evidence="8">
    <location>
        <begin position="45"/>
        <end position="81"/>
    </location>
</feature>
<keyword evidence="10" id="KW-1185">Reference proteome</keyword>
<dbReference type="SUPFAM" id="SSF57667">
    <property type="entry name" value="beta-beta-alpha zinc fingers"/>
    <property type="match status" value="1"/>
</dbReference>
<dbReference type="GO" id="GO:0006357">
    <property type="term" value="P:regulation of transcription by RNA polymerase II"/>
    <property type="evidence" value="ECO:0007669"/>
    <property type="project" value="TreeGrafter"/>
</dbReference>
<dbReference type="InterPro" id="IPR051061">
    <property type="entry name" value="Zinc_finger_trans_reg"/>
</dbReference>
<evidence type="ECO:0000256" key="2">
    <source>
        <dbReference type="ARBA" id="ARBA00022723"/>
    </source>
</evidence>
<evidence type="ECO:0000313" key="10">
    <source>
        <dbReference type="Proteomes" id="UP000292082"/>
    </source>
</evidence>
<evidence type="ECO:0000313" key="9">
    <source>
        <dbReference type="EMBL" id="TBU51104.1"/>
    </source>
</evidence>
<dbReference type="PROSITE" id="PS50157">
    <property type="entry name" value="ZINC_FINGER_C2H2_2"/>
    <property type="match status" value="2"/>
</dbReference>
<dbReference type="Pfam" id="PF00096">
    <property type="entry name" value="zf-C2H2"/>
    <property type="match status" value="2"/>
</dbReference>
<evidence type="ECO:0000256" key="7">
    <source>
        <dbReference type="ARBA" id="ARBA00023242"/>
    </source>
</evidence>
<keyword evidence="5" id="KW-0805">Transcription regulation</keyword>
<dbReference type="PANTHER" id="PTHR46179">
    <property type="entry name" value="ZINC FINGER PROTEIN"/>
    <property type="match status" value="1"/>
</dbReference>
<dbReference type="PROSITE" id="PS00028">
    <property type="entry name" value="ZINC_FINGER_C2H2_1"/>
    <property type="match status" value="2"/>
</dbReference>
<keyword evidence="3" id="KW-0863">Zinc-finger</keyword>
<dbReference type="GO" id="GO:0005634">
    <property type="term" value="C:nucleus"/>
    <property type="evidence" value="ECO:0007669"/>
    <property type="project" value="UniProtKB-SubCell"/>
</dbReference>
<name>A0A4Q9P963_9APHY</name>
<feature type="region of interest" description="Disordered" evidence="8">
    <location>
        <begin position="274"/>
        <end position="305"/>
    </location>
</feature>
<keyword evidence="2" id="KW-0479">Metal-binding</keyword>
<dbReference type="InterPro" id="IPR013087">
    <property type="entry name" value="Znf_C2H2_type"/>
</dbReference>
<accession>A0A4Q9P963</accession>
<protein>
    <submittedName>
        <fullName evidence="9">Uncharacterized protein</fullName>
    </submittedName>
</protein>
<evidence type="ECO:0000256" key="6">
    <source>
        <dbReference type="ARBA" id="ARBA00023163"/>
    </source>
</evidence>
<dbReference type="EMBL" id="ML145397">
    <property type="protein sequence ID" value="TBU51104.1"/>
    <property type="molecule type" value="Genomic_DNA"/>
</dbReference>
<dbReference type="Proteomes" id="UP000292082">
    <property type="component" value="Unassembled WGS sequence"/>
</dbReference>
<comment type="subcellular location">
    <subcellularLocation>
        <location evidence="1">Nucleus</location>
    </subcellularLocation>
</comment>
<keyword evidence="6" id="KW-0804">Transcription</keyword>
<evidence type="ECO:0000256" key="4">
    <source>
        <dbReference type="ARBA" id="ARBA00022833"/>
    </source>
</evidence>
<evidence type="ECO:0000256" key="1">
    <source>
        <dbReference type="ARBA" id="ARBA00004123"/>
    </source>
</evidence>
<evidence type="ECO:0000256" key="8">
    <source>
        <dbReference type="SAM" id="MobiDB-lite"/>
    </source>
</evidence>
<dbReference type="PANTHER" id="PTHR46179:SF13">
    <property type="entry name" value="C2H2-TYPE DOMAIN-CONTAINING PROTEIN"/>
    <property type="match status" value="1"/>
</dbReference>
<dbReference type="SMART" id="SM00355">
    <property type="entry name" value="ZnF_C2H2"/>
    <property type="match status" value="2"/>
</dbReference>
<proteinExistence type="predicted"/>
<evidence type="ECO:0000256" key="3">
    <source>
        <dbReference type="ARBA" id="ARBA00022771"/>
    </source>
</evidence>
<keyword evidence="7" id="KW-0539">Nucleus</keyword>
<organism evidence="9 10">
    <name type="scientific">Dichomitus squalens</name>
    <dbReference type="NCBI Taxonomy" id="114155"/>
    <lineage>
        <taxon>Eukaryota</taxon>
        <taxon>Fungi</taxon>
        <taxon>Dikarya</taxon>
        <taxon>Basidiomycota</taxon>
        <taxon>Agaricomycotina</taxon>
        <taxon>Agaricomycetes</taxon>
        <taxon>Polyporales</taxon>
        <taxon>Polyporaceae</taxon>
        <taxon>Dichomitus</taxon>
    </lineage>
</organism>